<proteinExistence type="predicted"/>
<feature type="signal peptide" evidence="2">
    <location>
        <begin position="1"/>
        <end position="21"/>
    </location>
</feature>
<dbReference type="GeneTree" id="ENSGT00960000188982"/>
<dbReference type="FunFam" id="2.60.40.10:FF:000998">
    <property type="entry name" value="Immunoglobulin heavy constant epsilon"/>
    <property type="match status" value="1"/>
</dbReference>
<dbReference type="PROSITE" id="PS00290">
    <property type="entry name" value="IG_MHC"/>
    <property type="match status" value="1"/>
</dbReference>
<dbReference type="OMA" id="SPWSCTP"/>
<evidence type="ECO:0000256" key="1">
    <source>
        <dbReference type="ARBA" id="ARBA00023319"/>
    </source>
</evidence>
<organism evidence="4 5">
    <name type="scientific">Chelonoidis abingdonii</name>
    <name type="common">Abingdon island giant tortoise</name>
    <name type="synonym">Testudo abingdonii</name>
    <dbReference type="NCBI Taxonomy" id="106734"/>
    <lineage>
        <taxon>Eukaryota</taxon>
        <taxon>Metazoa</taxon>
        <taxon>Chordata</taxon>
        <taxon>Craniata</taxon>
        <taxon>Vertebrata</taxon>
        <taxon>Euteleostomi</taxon>
        <taxon>Archelosauria</taxon>
        <taxon>Testudinata</taxon>
        <taxon>Testudines</taxon>
        <taxon>Cryptodira</taxon>
        <taxon>Durocryptodira</taxon>
        <taxon>Testudinoidea</taxon>
        <taxon>Testudinidae</taxon>
        <taxon>Chelonoidis</taxon>
    </lineage>
</organism>
<dbReference type="InterPro" id="IPR013783">
    <property type="entry name" value="Ig-like_fold"/>
</dbReference>
<dbReference type="InterPro" id="IPR007110">
    <property type="entry name" value="Ig-like_dom"/>
</dbReference>
<dbReference type="SMART" id="SM00407">
    <property type="entry name" value="IGc1"/>
    <property type="match status" value="1"/>
</dbReference>
<dbReference type="Proteomes" id="UP000694404">
    <property type="component" value="Unplaced"/>
</dbReference>
<evidence type="ECO:0000259" key="3">
    <source>
        <dbReference type="PROSITE" id="PS50835"/>
    </source>
</evidence>
<dbReference type="Gene3D" id="2.60.40.10">
    <property type="entry name" value="Immunoglobulins"/>
    <property type="match status" value="1"/>
</dbReference>
<reference evidence="4" key="1">
    <citation type="submission" date="2025-08" db="UniProtKB">
        <authorList>
            <consortium name="Ensembl"/>
        </authorList>
    </citation>
    <scope>IDENTIFICATION</scope>
</reference>
<sequence length="139" mass="15102">MFSGWVFILPGLASHIPGTTALPGPFTPGVSNCNQHPLEVSLLPPSLEDLYIVQNATISCLMSGMETPRSLEVSWNRGSGGPLAVVSRDLVLHEDGTYSATSILRVCVEEWQTGEDFTCTVKHQDFPSAIRGCVWNMPK</sequence>
<dbReference type="Pfam" id="PF07654">
    <property type="entry name" value="C1-set"/>
    <property type="match status" value="1"/>
</dbReference>
<dbReference type="SUPFAM" id="SSF48726">
    <property type="entry name" value="Immunoglobulin"/>
    <property type="match status" value="1"/>
</dbReference>
<dbReference type="InterPro" id="IPR036179">
    <property type="entry name" value="Ig-like_dom_sf"/>
</dbReference>
<dbReference type="PROSITE" id="PS50835">
    <property type="entry name" value="IG_LIKE"/>
    <property type="match status" value="1"/>
</dbReference>
<dbReference type="InterPro" id="IPR003006">
    <property type="entry name" value="Ig/MHC_CS"/>
</dbReference>
<keyword evidence="5" id="KW-1185">Reference proteome</keyword>
<keyword evidence="1" id="KW-0393">Immunoglobulin domain</keyword>
<evidence type="ECO:0000256" key="2">
    <source>
        <dbReference type="SAM" id="SignalP"/>
    </source>
</evidence>
<reference evidence="4" key="2">
    <citation type="submission" date="2025-09" db="UniProtKB">
        <authorList>
            <consortium name="Ensembl"/>
        </authorList>
    </citation>
    <scope>IDENTIFICATION</scope>
</reference>
<dbReference type="AlphaFoldDB" id="A0A8C0J4V5"/>
<evidence type="ECO:0000313" key="4">
    <source>
        <dbReference type="Ensembl" id="ENSCABP00000027138.1"/>
    </source>
</evidence>
<feature type="domain" description="Ig-like" evidence="3">
    <location>
        <begin position="45"/>
        <end position="131"/>
    </location>
</feature>
<evidence type="ECO:0000313" key="5">
    <source>
        <dbReference type="Proteomes" id="UP000694404"/>
    </source>
</evidence>
<dbReference type="Ensembl" id="ENSCABT00000029716.1">
    <property type="protein sequence ID" value="ENSCABP00000027138.1"/>
    <property type="gene ID" value="ENSCABG00000019914.1"/>
</dbReference>
<dbReference type="PANTHER" id="PTHR23411">
    <property type="entry name" value="TAPASIN"/>
    <property type="match status" value="1"/>
</dbReference>
<accession>A0A8C0J4V5</accession>
<dbReference type="InterPro" id="IPR003597">
    <property type="entry name" value="Ig_C1-set"/>
</dbReference>
<dbReference type="InterPro" id="IPR050380">
    <property type="entry name" value="Immune_Resp_Modulators"/>
</dbReference>
<name>A0A8C0J4V5_CHEAB</name>
<protein>
    <recommendedName>
        <fullName evidence="3">Ig-like domain-containing protein</fullName>
    </recommendedName>
</protein>
<keyword evidence="2" id="KW-0732">Signal</keyword>
<feature type="chain" id="PRO_5034035532" description="Ig-like domain-containing protein" evidence="2">
    <location>
        <begin position="22"/>
        <end position="139"/>
    </location>
</feature>